<gene>
    <name evidence="2" type="ORF">C8F04DRAFT_1265718</name>
</gene>
<evidence type="ECO:0000256" key="1">
    <source>
        <dbReference type="SAM" id="MobiDB-lite"/>
    </source>
</evidence>
<feature type="compositionally biased region" description="Acidic residues" evidence="1">
    <location>
        <begin position="440"/>
        <end position="453"/>
    </location>
</feature>
<protein>
    <submittedName>
        <fullName evidence="2">Uncharacterized protein</fullName>
    </submittedName>
</protein>
<feature type="region of interest" description="Disordered" evidence="1">
    <location>
        <begin position="356"/>
        <end position="478"/>
    </location>
</feature>
<reference evidence="2" key="1">
    <citation type="submission" date="2023-03" db="EMBL/GenBank/DDBJ databases">
        <title>Massive genome expansion in bonnet fungi (Mycena s.s.) driven by repeated elements and novel gene families across ecological guilds.</title>
        <authorList>
            <consortium name="Lawrence Berkeley National Laboratory"/>
            <person name="Harder C.B."/>
            <person name="Miyauchi S."/>
            <person name="Viragh M."/>
            <person name="Kuo A."/>
            <person name="Thoen E."/>
            <person name="Andreopoulos B."/>
            <person name="Lu D."/>
            <person name="Skrede I."/>
            <person name="Drula E."/>
            <person name="Henrissat B."/>
            <person name="Morin E."/>
            <person name="Kohler A."/>
            <person name="Barry K."/>
            <person name="LaButti K."/>
            <person name="Morin E."/>
            <person name="Salamov A."/>
            <person name="Lipzen A."/>
            <person name="Mereny Z."/>
            <person name="Hegedus B."/>
            <person name="Baldrian P."/>
            <person name="Stursova M."/>
            <person name="Weitz H."/>
            <person name="Taylor A."/>
            <person name="Grigoriev I.V."/>
            <person name="Nagy L.G."/>
            <person name="Martin F."/>
            <person name="Kauserud H."/>
        </authorList>
    </citation>
    <scope>NUCLEOTIDE SEQUENCE</scope>
    <source>
        <strain evidence="2">CBHHK200</strain>
    </source>
</reference>
<evidence type="ECO:0000313" key="2">
    <source>
        <dbReference type="EMBL" id="KAJ7028759.1"/>
    </source>
</evidence>
<comment type="caution">
    <text evidence="2">The sequence shown here is derived from an EMBL/GenBank/DDBJ whole genome shotgun (WGS) entry which is preliminary data.</text>
</comment>
<feature type="compositionally biased region" description="Basic residues" evidence="1">
    <location>
        <begin position="466"/>
        <end position="478"/>
    </location>
</feature>
<dbReference type="AlphaFoldDB" id="A0AAD6SIN8"/>
<dbReference type="Proteomes" id="UP001218188">
    <property type="component" value="Unassembled WGS sequence"/>
</dbReference>
<accession>A0AAD6SIN8</accession>
<name>A0AAD6SIN8_9AGAR</name>
<keyword evidence="3" id="KW-1185">Reference proteome</keyword>
<sequence length="478" mass="52717">MASKCKRSGKKTGKRISKENRKNLRLWAEGAREDVLRPHIEAYADALERGWRAERDYLQQVCNEFHARIPWRLADHEEPALPLAAYDPLVAIPAEDLTEEEEAEERARVQLLNARIHRWFKYRVRRLRKGFHSKLDPLNDPWSVLLSQLSGLKNPPKARQAYQQFMKEAYTSDILPVVTERWADETSAGSNVQMKKEPNINFKNAIARELFASLPDSEREDGKRAKEQAAAAKAAYEAGMKAGPSKTPEDRSACIKSVGEFLGPILKGIHERTGLHCTMIMGGPIPHYNGELGTVYASCGRNRATGGDAHFPDWAGARWNLVSDLMKEYLVTAFSPQERAEAALPEDPLANAKYTLARDSGSESDSESDSDHSDSDSNADSDDTNPAPRKKQKTAEKGAAVRRGKKKAVASAGDVEGGEEGRAAGRKGKKRAVAPAGDGEGGEDDDEGGEEDNEGGRRAGRMTTRAGRRAGRRTRKTS</sequence>
<evidence type="ECO:0000313" key="3">
    <source>
        <dbReference type="Proteomes" id="UP001218188"/>
    </source>
</evidence>
<organism evidence="2 3">
    <name type="scientific">Mycena alexandri</name>
    <dbReference type="NCBI Taxonomy" id="1745969"/>
    <lineage>
        <taxon>Eukaryota</taxon>
        <taxon>Fungi</taxon>
        <taxon>Dikarya</taxon>
        <taxon>Basidiomycota</taxon>
        <taxon>Agaricomycotina</taxon>
        <taxon>Agaricomycetes</taxon>
        <taxon>Agaricomycetidae</taxon>
        <taxon>Agaricales</taxon>
        <taxon>Marasmiineae</taxon>
        <taxon>Mycenaceae</taxon>
        <taxon>Mycena</taxon>
    </lineage>
</organism>
<proteinExistence type="predicted"/>
<dbReference type="EMBL" id="JARJCM010000109">
    <property type="protein sequence ID" value="KAJ7028759.1"/>
    <property type="molecule type" value="Genomic_DNA"/>
</dbReference>